<sequence length="207" mass="22508">MDPSSTLFFLCDLQTRFRPAIYGFEHVVASTNKMLKVAKVQDALLAFRRFGMRTLGNIDPAVDLDSLGPLHVATCDKTLFSMLTPEVETLLKERPAVKSIVLIGIESHICILQTALALVAHPGKYATYVLADAVSSANPAEVPFALAQMRVAGVIVTTSESLAFQLIRDASTPEFKAFSNVIKEEKDTTAKAVEALIGRNSLERSVL</sequence>
<gene>
    <name evidence="3" type="ORF">B0H17DRAFT_1297879</name>
</gene>
<dbReference type="EMBL" id="JARKIE010000079">
    <property type="protein sequence ID" value="KAJ7688383.1"/>
    <property type="molecule type" value="Genomic_DNA"/>
</dbReference>
<dbReference type="AlphaFoldDB" id="A0AAD7DCX6"/>
<evidence type="ECO:0000313" key="3">
    <source>
        <dbReference type="EMBL" id="KAJ7688383.1"/>
    </source>
</evidence>
<comment type="caution">
    <text evidence="3">The sequence shown here is derived from an EMBL/GenBank/DDBJ whole genome shotgun (WGS) entry which is preliminary data.</text>
</comment>
<dbReference type="Proteomes" id="UP001221757">
    <property type="component" value="Unassembled WGS sequence"/>
</dbReference>
<dbReference type="PANTHER" id="PTHR14119:SF3">
    <property type="entry name" value="ISOCHORISMATASE DOMAIN-CONTAINING PROTEIN 2"/>
    <property type="match status" value="1"/>
</dbReference>
<evidence type="ECO:0000256" key="1">
    <source>
        <dbReference type="ARBA" id="ARBA00006336"/>
    </source>
</evidence>
<dbReference type="Gene3D" id="3.40.50.850">
    <property type="entry name" value="Isochorismatase-like"/>
    <property type="match status" value="1"/>
</dbReference>
<accession>A0AAD7DCX6</accession>
<protein>
    <submittedName>
        <fullName evidence="3">Isochorismatase-like protein</fullName>
    </submittedName>
</protein>
<dbReference type="SUPFAM" id="SSF52499">
    <property type="entry name" value="Isochorismatase-like hydrolases"/>
    <property type="match status" value="1"/>
</dbReference>
<proteinExistence type="inferred from homology"/>
<feature type="domain" description="Isochorismatase-like" evidence="2">
    <location>
        <begin position="6"/>
        <end position="160"/>
    </location>
</feature>
<dbReference type="InterPro" id="IPR050993">
    <property type="entry name" value="Isochorismatase_domain"/>
</dbReference>
<keyword evidence="4" id="KW-1185">Reference proteome</keyword>
<dbReference type="Pfam" id="PF00857">
    <property type="entry name" value="Isochorismatase"/>
    <property type="match status" value="1"/>
</dbReference>
<name>A0AAD7DCX6_MYCRO</name>
<dbReference type="InterPro" id="IPR036380">
    <property type="entry name" value="Isochorismatase-like_sf"/>
</dbReference>
<dbReference type="PANTHER" id="PTHR14119">
    <property type="entry name" value="HYDROLASE"/>
    <property type="match status" value="1"/>
</dbReference>
<dbReference type="InterPro" id="IPR000868">
    <property type="entry name" value="Isochorismatase-like_dom"/>
</dbReference>
<organism evidence="3 4">
    <name type="scientific">Mycena rosella</name>
    <name type="common">Pink bonnet</name>
    <name type="synonym">Agaricus rosellus</name>
    <dbReference type="NCBI Taxonomy" id="1033263"/>
    <lineage>
        <taxon>Eukaryota</taxon>
        <taxon>Fungi</taxon>
        <taxon>Dikarya</taxon>
        <taxon>Basidiomycota</taxon>
        <taxon>Agaricomycotina</taxon>
        <taxon>Agaricomycetes</taxon>
        <taxon>Agaricomycetidae</taxon>
        <taxon>Agaricales</taxon>
        <taxon>Marasmiineae</taxon>
        <taxon>Mycenaceae</taxon>
        <taxon>Mycena</taxon>
    </lineage>
</organism>
<comment type="similarity">
    <text evidence="1">Belongs to the isochorismatase family.</text>
</comment>
<reference evidence="3" key="1">
    <citation type="submission" date="2023-03" db="EMBL/GenBank/DDBJ databases">
        <title>Massive genome expansion in bonnet fungi (Mycena s.s.) driven by repeated elements and novel gene families across ecological guilds.</title>
        <authorList>
            <consortium name="Lawrence Berkeley National Laboratory"/>
            <person name="Harder C.B."/>
            <person name="Miyauchi S."/>
            <person name="Viragh M."/>
            <person name="Kuo A."/>
            <person name="Thoen E."/>
            <person name="Andreopoulos B."/>
            <person name="Lu D."/>
            <person name="Skrede I."/>
            <person name="Drula E."/>
            <person name="Henrissat B."/>
            <person name="Morin E."/>
            <person name="Kohler A."/>
            <person name="Barry K."/>
            <person name="LaButti K."/>
            <person name="Morin E."/>
            <person name="Salamov A."/>
            <person name="Lipzen A."/>
            <person name="Mereny Z."/>
            <person name="Hegedus B."/>
            <person name="Baldrian P."/>
            <person name="Stursova M."/>
            <person name="Weitz H."/>
            <person name="Taylor A."/>
            <person name="Grigoriev I.V."/>
            <person name="Nagy L.G."/>
            <person name="Martin F."/>
            <person name="Kauserud H."/>
        </authorList>
    </citation>
    <scope>NUCLEOTIDE SEQUENCE</scope>
    <source>
        <strain evidence="3">CBHHK067</strain>
    </source>
</reference>
<evidence type="ECO:0000313" key="4">
    <source>
        <dbReference type="Proteomes" id="UP001221757"/>
    </source>
</evidence>
<evidence type="ECO:0000259" key="2">
    <source>
        <dbReference type="Pfam" id="PF00857"/>
    </source>
</evidence>